<dbReference type="AlphaFoldDB" id="A0A844HU79"/>
<evidence type="ECO:0000313" key="1">
    <source>
        <dbReference type="EMBL" id="MTH61072.1"/>
    </source>
</evidence>
<dbReference type="RefSeq" id="WP_155041004.1">
    <property type="nucleotide sequence ID" value="NZ_JBHGCD010000030.1"/>
</dbReference>
<reference evidence="1 2" key="1">
    <citation type="submission" date="2019-11" db="EMBL/GenBank/DDBJ databases">
        <authorList>
            <person name="Dong K."/>
        </authorList>
    </citation>
    <scope>NUCLEOTIDE SEQUENCE [LARGE SCALE GENOMIC DNA]</scope>
    <source>
        <strain evidence="1 2">NBRC 112902</strain>
    </source>
</reference>
<name>A0A844HU79_9RHOB</name>
<dbReference type="Proteomes" id="UP000449846">
    <property type="component" value="Unassembled WGS sequence"/>
</dbReference>
<dbReference type="EMBL" id="WMIG01000012">
    <property type="protein sequence ID" value="MTH61072.1"/>
    <property type="molecule type" value="Genomic_DNA"/>
</dbReference>
<accession>A0A844HU79</accession>
<dbReference type="OrthoDB" id="9806601at2"/>
<proteinExistence type="predicted"/>
<protein>
    <submittedName>
        <fullName evidence="1">Uncharacterized protein</fullName>
    </submittedName>
</protein>
<sequence length="170" mass="18680">MQQVYGHKAISYLDRDRIRAEVEAVDYNCGSLDVHSDHLHPVHYALASRGWRRMRGPARSSCRALSGSTRRVHPRVCTDQAEVEANHQVLGGGESYDYRFPSAPCAKDRCTMRRVFSELTNMPLSHILGGALGITMSRIPHFSRLGPATLWGSGFSGQGAPEGQMDAAAV</sequence>
<comment type="caution">
    <text evidence="1">The sequence shown here is derived from an EMBL/GenBank/DDBJ whole genome shotgun (WGS) entry which is preliminary data.</text>
</comment>
<evidence type="ECO:0000313" key="2">
    <source>
        <dbReference type="Proteomes" id="UP000449846"/>
    </source>
</evidence>
<keyword evidence="2" id="KW-1185">Reference proteome</keyword>
<organism evidence="1 2">
    <name type="scientific">Paracoccus litorisediminis</name>
    <dbReference type="NCBI Taxonomy" id="2006130"/>
    <lineage>
        <taxon>Bacteria</taxon>
        <taxon>Pseudomonadati</taxon>
        <taxon>Pseudomonadota</taxon>
        <taxon>Alphaproteobacteria</taxon>
        <taxon>Rhodobacterales</taxon>
        <taxon>Paracoccaceae</taxon>
        <taxon>Paracoccus</taxon>
    </lineage>
</organism>
<gene>
    <name evidence="1" type="ORF">GL300_17835</name>
</gene>